<dbReference type="InterPro" id="IPR013830">
    <property type="entry name" value="SGNH_hydro"/>
</dbReference>
<dbReference type="SUPFAM" id="SSF52266">
    <property type="entry name" value="SGNH hydrolase"/>
    <property type="match status" value="1"/>
</dbReference>
<dbReference type="Proteomes" id="UP001059836">
    <property type="component" value="Chromosome"/>
</dbReference>
<organism evidence="2 3">
    <name type="scientific">Gordonia pseudamarae</name>
    <dbReference type="NCBI Taxonomy" id="2831662"/>
    <lineage>
        <taxon>Bacteria</taxon>
        <taxon>Bacillati</taxon>
        <taxon>Actinomycetota</taxon>
        <taxon>Actinomycetes</taxon>
        <taxon>Mycobacteriales</taxon>
        <taxon>Gordoniaceae</taxon>
        <taxon>Gordonia</taxon>
    </lineage>
</organism>
<dbReference type="Pfam" id="PF13472">
    <property type="entry name" value="Lipase_GDSL_2"/>
    <property type="match status" value="1"/>
</dbReference>
<evidence type="ECO:0000313" key="3">
    <source>
        <dbReference type="Proteomes" id="UP001059836"/>
    </source>
</evidence>
<dbReference type="PANTHER" id="PTHR43784:SF2">
    <property type="entry name" value="GDSL-LIKE LIPASE_ACYLHYDROLASE, PUTATIVE (AFU_ORTHOLOGUE AFUA_2G00820)-RELATED"/>
    <property type="match status" value="1"/>
</dbReference>
<sequence length="229" mass="24736">MTLGINGCSQVPEFSRVAGPSAALNYLVQRQHHILVVGDSTTAGTTFGGHGYTNWVNVVATDLAAEGRSAAFARVASGGSGYLTPSIDDGATFFSGVRRNAGPDTDLIVAFGSNNDMEAPGDLRDAVRRVIELAQQRSPRTAIILVAPIWIRSPQPPASHDRMTRILATVAEEYDLEYHDPTQERWLADTSGYLGEDGIHPNDEGHRILANRMGDVIGRRLDRLEADQA</sequence>
<name>A0ABX6IKS6_9ACTN</name>
<feature type="domain" description="SGNH hydrolase-type esterase" evidence="1">
    <location>
        <begin position="36"/>
        <end position="208"/>
    </location>
</feature>
<protein>
    <recommendedName>
        <fullName evidence="1">SGNH hydrolase-type esterase domain-containing protein</fullName>
    </recommendedName>
</protein>
<dbReference type="EMBL" id="CP045809">
    <property type="protein sequence ID" value="QHN36513.1"/>
    <property type="molecule type" value="Genomic_DNA"/>
</dbReference>
<dbReference type="RefSeq" id="WP_260840091.1">
    <property type="nucleotide sequence ID" value="NZ_CP045809.1"/>
</dbReference>
<evidence type="ECO:0000313" key="2">
    <source>
        <dbReference type="EMBL" id="QHN36513.1"/>
    </source>
</evidence>
<evidence type="ECO:0000259" key="1">
    <source>
        <dbReference type="Pfam" id="PF13472"/>
    </source>
</evidence>
<dbReference type="InterPro" id="IPR036514">
    <property type="entry name" value="SGNH_hydro_sf"/>
</dbReference>
<dbReference type="PANTHER" id="PTHR43784">
    <property type="entry name" value="GDSL-LIKE LIPASE/ACYLHYDROLASE, PUTATIVE (AFU_ORTHOLOGUE AFUA_2G00820)-RELATED"/>
    <property type="match status" value="1"/>
</dbReference>
<reference evidence="2" key="1">
    <citation type="journal article" date="2021" name="Nat. Microbiol.">
        <title>Cocultivation of an ultrasmall environmental parasitic bacterium with lytic ability against bacteria associated with wastewater foams.</title>
        <authorList>
            <person name="Batinovic S."/>
            <person name="Rose J.J.A."/>
            <person name="Ratcliffe J."/>
            <person name="Seviour R.J."/>
            <person name="Petrovski S."/>
        </authorList>
    </citation>
    <scope>NUCLEOTIDE SEQUENCE</scope>
    <source>
        <strain evidence="2">CON9</strain>
    </source>
</reference>
<accession>A0ABX6IKS6</accession>
<dbReference type="CDD" id="cd00229">
    <property type="entry name" value="SGNH_hydrolase"/>
    <property type="match status" value="1"/>
</dbReference>
<dbReference type="Gene3D" id="3.40.50.1110">
    <property type="entry name" value="SGNH hydrolase"/>
    <property type="match status" value="1"/>
</dbReference>
<dbReference type="InterPro" id="IPR053140">
    <property type="entry name" value="GDSL_Rv0518-like"/>
</dbReference>
<gene>
    <name evidence="2" type="ORF">GII31_18070</name>
</gene>
<proteinExistence type="predicted"/>
<keyword evidence="3" id="KW-1185">Reference proteome</keyword>